<accession>A0AAF0CPV3</accession>
<sequence length="230" mass="25704">MATESPWAILLDRIARTALFYSPLRSFSLYKYRYAFTPNQLRQLLDLVDEALHADGDFIEIGCYRGYTTVFLNRHLNEVAPDRRYHVLDTFGGFTSASVQAEVAGRGKASGDRAFAKFTNNSSRRFEATLALNGIERVTVTTGDICQTPLPPDARYCFALIDVDLYLPTQAALAAIWPRLAPGGVIVVDDCQADHVYDGSRQALTEFCEREGLEFELIAFKLGVLRKPHS</sequence>
<dbReference type="EMBL" id="CP119075">
    <property type="protein sequence ID" value="WED65855.1"/>
    <property type="molecule type" value="Genomic_DNA"/>
</dbReference>
<dbReference type="Pfam" id="PF05711">
    <property type="entry name" value="TylF"/>
    <property type="match status" value="1"/>
</dbReference>
<dbReference type="PANTHER" id="PTHR40036">
    <property type="entry name" value="MACROCIN O-METHYLTRANSFERASE"/>
    <property type="match status" value="1"/>
</dbReference>
<organism evidence="1 2">
    <name type="scientific">Synoicihabitans lomoniglobus</name>
    <dbReference type="NCBI Taxonomy" id="2909285"/>
    <lineage>
        <taxon>Bacteria</taxon>
        <taxon>Pseudomonadati</taxon>
        <taxon>Verrucomicrobiota</taxon>
        <taxon>Opitutia</taxon>
        <taxon>Opitutales</taxon>
        <taxon>Opitutaceae</taxon>
        <taxon>Synoicihabitans</taxon>
    </lineage>
</organism>
<reference evidence="1" key="1">
    <citation type="submission" date="2023-03" db="EMBL/GenBank/DDBJ databases">
        <title>Lomoglobus Profundus gen. nov., sp. nov., a novel member of the phylum Verrucomicrobia, isolated from deep-marine sediment of South China Sea.</title>
        <authorList>
            <person name="Ahmad T."/>
            <person name="Ishaq S.E."/>
            <person name="Wang F."/>
        </authorList>
    </citation>
    <scope>NUCLEOTIDE SEQUENCE</scope>
    <source>
        <strain evidence="1">LMO-M01</strain>
    </source>
</reference>
<proteinExistence type="predicted"/>
<gene>
    <name evidence="1" type="ORF">PXH66_03205</name>
</gene>
<evidence type="ECO:0000313" key="2">
    <source>
        <dbReference type="Proteomes" id="UP001218638"/>
    </source>
</evidence>
<dbReference type="InterPro" id="IPR008884">
    <property type="entry name" value="TylF_MeTrfase"/>
</dbReference>
<protein>
    <submittedName>
        <fullName evidence="1">Macrocin O-methyltransferase</fullName>
    </submittedName>
</protein>
<name>A0AAF0CPV3_9BACT</name>
<dbReference type="PANTHER" id="PTHR40036:SF1">
    <property type="entry name" value="MACROCIN O-METHYLTRANSFERASE"/>
    <property type="match status" value="1"/>
</dbReference>
<dbReference type="AlphaFoldDB" id="A0AAF0CPV3"/>
<dbReference type="Gene3D" id="3.40.50.150">
    <property type="entry name" value="Vaccinia Virus protein VP39"/>
    <property type="match status" value="1"/>
</dbReference>
<evidence type="ECO:0000313" key="1">
    <source>
        <dbReference type="EMBL" id="WED65855.1"/>
    </source>
</evidence>
<dbReference type="Proteomes" id="UP001218638">
    <property type="component" value="Chromosome"/>
</dbReference>
<dbReference type="SUPFAM" id="SSF53335">
    <property type="entry name" value="S-adenosyl-L-methionine-dependent methyltransferases"/>
    <property type="match status" value="1"/>
</dbReference>
<keyword evidence="2" id="KW-1185">Reference proteome</keyword>
<dbReference type="RefSeq" id="WP_330930385.1">
    <property type="nucleotide sequence ID" value="NZ_CP119075.1"/>
</dbReference>
<dbReference type="KEGG" id="slom:PXH66_03205"/>
<dbReference type="InterPro" id="IPR029063">
    <property type="entry name" value="SAM-dependent_MTases_sf"/>
</dbReference>